<gene>
    <name evidence="1" type="ORF">CPT_Shelanagig_052</name>
</gene>
<accession>A0A5B9N0P8</accession>
<evidence type="ECO:0000313" key="2">
    <source>
        <dbReference type="Proteomes" id="UP000324385"/>
    </source>
</evidence>
<organism evidence="1 2">
    <name type="scientific">Salmonella phage Shelanagig</name>
    <dbReference type="NCBI Taxonomy" id="2580409"/>
    <lineage>
        <taxon>Viruses</taxon>
        <taxon>Duplodnaviria</taxon>
        <taxon>Heunggongvirae</taxon>
        <taxon>Uroviricota</taxon>
        <taxon>Caudoviricetes</taxon>
        <taxon>Sarkviridae</taxon>
        <taxon>Guernseyvirinae</taxon>
        <taxon>Jerseyvirus</taxon>
        <taxon>Jerseyvirus shelanagig</taxon>
    </lineage>
</organism>
<reference evidence="2" key="1">
    <citation type="submission" date="2019-05" db="EMBL/GenBank/DDBJ databases">
        <title>Complete Genome of Salmonella enterica Siphophage Shelanagig.</title>
        <authorList>
            <person name="Broussard K."/>
            <person name="Xie S."/>
            <person name="Newkirk H."/>
            <person name="Liu M."/>
            <person name="Gill J.J."/>
            <person name="Ramsey J."/>
        </authorList>
    </citation>
    <scope>NUCLEOTIDE SEQUENCE [LARGE SCALE GENOMIC DNA]</scope>
</reference>
<sequence length="75" mass="8484">MRKVRVKEMTSILFIWVLSAGQMHLAATETFYTLEACQSAARAAENAHFLFQGDRPIDSEVRAICSPKRLGKQEK</sequence>
<dbReference type="EMBL" id="MK931446">
    <property type="protein sequence ID" value="QEG07391.1"/>
    <property type="molecule type" value="Genomic_DNA"/>
</dbReference>
<name>A0A5B9N0P8_9CAUD</name>
<proteinExistence type="predicted"/>
<evidence type="ECO:0000313" key="1">
    <source>
        <dbReference type="EMBL" id="QEG07391.1"/>
    </source>
</evidence>
<keyword evidence="2" id="KW-1185">Reference proteome</keyword>
<protein>
    <submittedName>
        <fullName evidence="1">Uncharacterized protein</fullName>
    </submittedName>
</protein>
<dbReference type="Proteomes" id="UP000324385">
    <property type="component" value="Segment"/>
</dbReference>